<evidence type="ECO:0000256" key="3">
    <source>
        <dbReference type="ARBA" id="ARBA00023143"/>
    </source>
</evidence>
<dbReference type="PANTHER" id="PTHR30435:SF19">
    <property type="entry name" value="FLAGELLAR BASAL-BODY ROD PROTEIN FLGG"/>
    <property type="match status" value="1"/>
</dbReference>
<dbReference type="InterPro" id="IPR053967">
    <property type="entry name" value="LlgE_F_G-like_D1"/>
</dbReference>
<evidence type="ECO:0000256" key="4">
    <source>
        <dbReference type="RuleBase" id="RU362116"/>
    </source>
</evidence>
<sequence>MVSGKYSALAGAVSREQSLANTSHNLANVSTTGYKRMMISFESILRGEQQTSQANGINYNRIKHNFSDFNPGPLKDTGNPLDVAVQGPGFFKVLGPDGPLLTRNGAFVVDQDGALRTQNGYAVLNQGDAPIELGEAARGTLSISGFGVISSIDAQGNREELDQLAVVDVDNPAGLQRREQAAFALGEDAIEQPVEEPTIVSGSLEIANVNMVEEMAQMVDSHRLYEIYLKAIKAYSTISEKQEDLGTLS</sequence>
<reference evidence="7 8" key="1">
    <citation type="submission" date="2016-11" db="EMBL/GenBank/DDBJ databases">
        <authorList>
            <person name="Jaros S."/>
            <person name="Januszkiewicz K."/>
            <person name="Wedrychowicz H."/>
        </authorList>
    </citation>
    <scope>NUCLEOTIDE SEQUENCE [LARGE SCALE GENOMIC DNA]</scope>
    <source>
        <strain evidence="7 8">DSM 9705</strain>
    </source>
</reference>
<dbReference type="OrthoDB" id="9804559at2"/>
<gene>
    <name evidence="7" type="ORF">SAMN02745124_00935</name>
</gene>
<dbReference type="NCBIfam" id="TIGR03506">
    <property type="entry name" value="FlgEFG_subfam"/>
    <property type="match status" value="1"/>
</dbReference>
<comment type="subcellular location">
    <subcellularLocation>
        <location evidence="1 4">Bacterial flagellum basal body</location>
    </subcellularLocation>
</comment>
<dbReference type="InterPro" id="IPR012836">
    <property type="entry name" value="FlgF"/>
</dbReference>
<dbReference type="RefSeq" id="WP_073373710.1">
    <property type="nucleotide sequence ID" value="NZ_FQXS01000004.1"/>
</dbReference>
<dbReference type="Pfam" id="PF22692">
    <property type="entry name" value="LlgE_F_G_D1"/>
    <property type="match status" value="1"/>
</dbReference>
<accession>A0A1M5U0V1</accession>
<dbReference type="SUPFAM" id="SSF117143">
    <property type="entry name" value="Flagellar hook protein flgE"/>
    <property type="match status" value="1"/>
</dbReference>
<dbReference type="GO" id="GO:0030694">
    <property type="term" value="C:bacterial-type flagellum basal body, rod"/>
    <property type="evidence" value="ECO:0007669"/>
    <property type="project" value="InterPro"/>
</dbReference>
<protein>
    <submittedName>
        <fullName evidence="7">Flagellar basal-body rod protein FlgG</fullName>
    </submittedName>
</protein>
<feature type="domain" description="Flagellar basal-body/hook protein C-terminal" evidence="5">
    <location>
        <begin position="201"/>
        <end position="241"/>
    </location>
</feature>
<evidence type="ECO:0000256" key="1">
    <source>
        <dbReference type="ARBA" id="ARBA00004117"/>
    </source>
</evidence>
<evidence type="ECO:0000259" key="6">
    <source>
        <dbReference type="Pfam" id="PF22692"/>
    </source>
</evidence>
<dbReference type="InterPro" id="IPR010930">
    <property type="entry name" value="Flg_bb/hook_C_dom"/>
</dbReference>
<feature type="domain" description="Flagellar hook protein FlgE/F/G-like D1" evidence="6">
    <location>
        <begin position="84"/>
        <end position="150"/>
    </location>
</feature>
<evidence type="ECO:0000313" key="7">
    <source>
        <dbReference type="EMBL" id="SHH56574.1"/>
    </source>
</evidence>
<dbReference type="STRING" id="1121409.SAMN02745124_00935"/>
<proteinExistence type="inferred from homology"/>
<dbReference type="Proteomes" id="UP000184139">
    <property type="component" value="Unassembled WGS sequence"/>
</dbReference>
<comment type="similarity">
    <text evidence="2 4">Belongs to the flagella basal body rod proteins family.</text>
</comment>
<organism evidence="7 8">
    <name type="scientific">Desulfofustis glycolicus DSM 9705</name>
    <dbReference type="NCBI Taxonomy" id="1121409"/>
    <lineage>
        <taxon>Bacteria</taxon>
        <taxon>Pseudomonadati</taxon>
        <taxon>Thermodesulfobacteriota</taxon>
        <taxon>Desulfobulbia</taxon>
        <taxon>Desulfobulbales</taxon>
        <taxon>Desulfocapsaceae</taxon>
        <taxon>Desulfofustis</taxon>
    </lineage>
</organism>
<evidence type="ECO:0000313" key="8">
    <source>
        <dbReference type="Proteomes" id="UP000184139"/>
    </source>
</evidence>
<name>A0A1M5U0V1_9BACT</name>
<keyword evidence="7" id="KW-0969">Cilium</keyword>
<keyword evidence="8" id="KW-1185">Reference proteome</keyword>
<keyword evidence="7" id="KW-0282">Flagellum</keyword>
<evidence type="ECO:0000256" key="2">
    <source>
        <dbReference type="ARBA" id="ARBA00009677"/>
    </source>
</evidence>
<keyword evidence="3 4" id="KW-0975">Bacterial flagellum</keyword>
<dbReference type="NCBIfam" id="TIGR02490">
    <property type="entry name" value="flgF"/>
    <property type="match status" value="1"/>
</dbReference>
<dbReference type="InterPro" id="IPR037925">
    <property type="entry name" value="FlgE/F/G-like"/>
</dbReference>
<keyword evidence="7" id="KW-0966">Cell projection</keyword>
<dbReference type="GO" id="GO:0071978">
    <property type="term" value="P:bacterial-type flagellum-dependent swarming motility"/>
    <property type="evidence" value="ECO:0007669"/>
    <property type="project" value="TreeGrafter"/>
</dbReference>
<dbReference type="Pfam" id="PF06429">
    <property type="entry name" value="Flg_bbr_C"/>
    <property type="match status" value="1"/>
</dbReference>
<dbReference type="PANTHER" id="PTHR30435">
    <property type="entry name" value="FLAGELLAR PROTEIN"/>
    <property type="match status" value="1"/>
</dbReference>
<dbReference type="InterPro" id="IPR020013">
    <property type="entry name" value="Flagellar_FlgE/F/G"/>
</dbReference>
<dbReference type="AlphaFoldDB" id="A0A1M5U0V1"/>
<dbReference type="EMBL" id="FQXS01000004">
    <property type="protein sequence ID" value="SHH56574.1"/>
    <property type="molecule type" value="Genomic_DNA"/>
</dbReference>
<evidence type="ECO:0000259" key="5">
    <source>
        <dbReference type="Pfam" id="PF06429"/>
    </source>
</evidence>